<dbReference type="Gene3D" id="3.30.70.3490">
    <property type="match status" value="1"/>
</dbReference>
<reference evidence="4" key="1">
    <citation type="submission" date="2021-01" db="EMBL/GenBank/DDBJ databases">
        <authorList>
            <person name="Corre E."/>
            <person name="Pelletier E."/>
            <person name="Niang G."/>
            <person name="Scheremetjew M."/>
            <person name="Finn R."/>
            <person name="Kale V."/>
            <person name="Holt S."/>
            <person name="Cochrane G."/>
            <person name="Meng A."/>
            <person name="Brown T."/>
            <person name="Cohen L."/>
        </authorList>
    </citation>
    <scope>NUCLEOTIDE SEQUENCE</scope>
    <source>
        <strain evidence="4">E4-10</strain>
    </source>
</reference>
<accession>A0A7S0PJ75</accession>
<dbReference type="Gene3D" id="2.40.160.120">
    <property type="match status" value="1"/>
</dbReference>
<organism evidence="4">
    <name type="scientific">Cafeteria roenbergensis</name>
    <name type="common">Marine flagellate</name>
    <dbReference type="NCBI Taxonomy" id="33653"/>
    <lineage>
        <taxon>Eukaryota</taxon>
        <taxon>Sar</taxon>
        <taxon>Stramenopiles</taxon>
        <taxon>Bigyra</taxon>
        <taxon>Opalozoa</taxon>
        <taxon>Bicosoecida</taxon>
        <taxon>Cafeteriaceae</taxon>
        <taxon>Cafeteria</taxon>
    </lineage>
</organism>
<evidence type="ECO:0000256" key="3">
    <source>
        <dbReference type="SAM" id="MobiDB-lite"/>
    </source>
</evidence>
<dbReference type="InterPro" id="IPR018494">
    <property type="entry name" value="Oxysterol-bd_CS"/>
</dbReference>
<dbReference type="Pfam" id="PF01237">
    <property type="entry name" value="Oxysterol_BP"/>
    <property type="match status" value="1"/>
</dbReference>
<feature type="region of interest" description="Disordered" evidence="3">
    <location>
        <begin position="497"/>
        <end position="552"/>
    </location>
</feature>
<dbReference type="GO" id="GO:0016020">
    <property type="term" value="C:membrane"/>
    <property type="evidence" value="ECO:0007669"/>
    <property type="project" value="TreeGrafter"/>
</dbReference>
<dbReference type="PROSITE" id="PS01013">
    <property type="entry name" value="OSBP"/>
    <property type="match status" value="1"/>
</dbReference>
<gene>
    <name evidence="4" type="ORF">CROE0942_LOCUS17675</name>
</gene>
<dbReference type="EMBL" id="HBET01026155">
    <property type="protein sequence ID" value="CAD8573293.1"/>
    <property type="molecule type" value="Transcribed_RNA"/>
</dbReference>
<dbReference type="InterPro" id="IPR000648">
    <property type="entry name" value="Oxysterol-bd"/>
</dbReference>
<evidence type="ECO:0000256" key="2">
    <source>
        <dbReference type="RuleBase" id="RU003844"/>
    </source>
</evidence>
<proteinExistence type="inferred from homology"/>
<evidence type="ECO:0000313" key="4">
    <source>
        <dbReference type="EMBL" id="CAD8573293.1"/>
    </source>
</evidence>
<name>A0A7S0PJ75_CAFRO</name>
<dbReference type="GO" id="GO:0032934">
    <property type="term" value="F:sterol binding"/>
    <property type="evidence" value="ECO:0007669"/>
    <property type="project" value="TreeGrafter"/>
</dbReference>
<dbReference type="SUPFAM" id="SSF144000">
    <property type="entry name" value="Oxysterol-binding protein-like"/>
    <property type="match status" value="1"/>
</dbReference>
<evidence type="ECO:0000256" key="1">
    <source>
        <dbReference type="ARBA" id="ARBA00008842"/>
    </source>
</evidence>
<sequence>MAHSRLRSRALQPALSMAASAAASSGAAAKPAATAAEHAGAAAAAVADSELLRSLCVPDPEYTLGGIHGDTEPSHPSVAMHLIRQLIPGQDLTRTAVPPWYLEPRSLLERFADIMMHPEMLLAAEGGKDAEARILGVAAWYLSGWHYRTTGVKKPTNPIIGETMGTFWVHEDGSRSTYLAEQVCHRPPISAMHVRNVTHGIEANAAIHTRSKFSAPQTAQSILEGGCSLQFHNHGEEYFVTFPTANALGLLFGTLRMELSGDVRIACAKTGLAVELSFHIAPFFGGADSKNRVTGALKRGDEKLGDIAGQWDSIVMLTRGGAAAPEVVMDLSKHTVAPKMVLPLGLQGPWESRRLWAPMFEAMNARPTVDWDAVTRLKNQMEEDQRRLPCHSHGHGQLTMGWAAKLFKPATVHDPVTSTDVPIWTLDEERLGLTRTDEVNAVALSRNTHDIRGGEPGPIPTGKAAEGLVSSAHAPAAVVAAAAAKAAKAAPAAAAAAAKPAPAPTAATTRPAPAAASKASKPADGKAAESGAGEATAPSAAAPQGDKPATDK</sequence>
<dbReference type="PANTHER" id="PTHR10972:SF102">
    <property type="entry name" value="OXYSTEROL-BINDING PROTEIN"/>
    <property type="match status" value="1"/>
</dbReference>
<feature type="compositionally biased region" description="Low complexity" evidence="3">
    <location>
        <begin position="528"/>
        <end position="543"/>
    </location>
</feature>
<dbReference type="Gene3D" id="1.10.287.2720">
    <property type="match status" value="1"/>
</dbReference>
<protein>
    <submittedName>
        <fullName evidence="4">Uncharacterized protein</fullName>
    </submittedName>
</protein>
<feature type="compositionally biased region" description="Low complexity" evidence="3">
    <location>
        <begin position="497"/>
        <end position="520"/>
    </location>
</feature>
<dbReference type="InterPro" id="IPR037239">
    <property type="entry name" value="OSBP_sf"/>
</dbReference>
<dbReference type="GO" id="GO:0005829">
    <property type="term" value="C:cytosol"/>
    <property type="evidence" value="ECO:0007669"/>
    <property type="project" value="TreeGrafter"/>
</dbReference>
<dbReference type="AlphaFoldDB" id="A0A7S0PJ75"/>
<dbReference type="PANTHER" id="PTHR10972">
    <property type="entry name" value="OXYSTEROL-BINDING PROTEIN-RELATED"/>
    <property type="match status" value="1"/>
</dbReference>
<comment type="similarity">
    <text evidence="1 2">Belongs to the OSBP family.</text>
</comment>